<reference evidence="2 3" key="1">
    <citation type="submission" date="2020-07" db="EMBL/GenBank/DDBJ databases">
        <authorList>
            <person name="Hilgarth M."/>
            <person name="Werum V."/>
            <person name="Vogel R.F."/>
        </authorList>
    </citation>
    <scope>NUCLEOTIDE SEQUENCE [LARGE SCALE GENOMIC DNA]</scope>
    <source>
        <strain evidence="2 3">DSM 28961</strain>
    </source>
</reference>
<dbReference type="EMBL" id="JACBNY010000003">
    <property type="protein sequence ID" value="MBA0016086.1"/>
    <property type="molecule type" value="Genomic_DNA"/>
</dbReference>
<dbReference type="Proteomes" id="UP000530186">
    <property type="component" value="Unassembled WGS sequence"/>
</dbReference>
<name>A0A7V8MZY2_9LACT</name>
<dbReference type="RefSeq" id="WP_180746205.1">
    <property type="nucleotide sequence ID" value="NZ_CBCRWQ010000003.1"/>
</dbReference>
<organism evidence="2 3">
    <name type="scientific">Pseudolactococcus laudensis</name>
    <dbReference type="NCBI Taxonomy" id="1494461"/>
    <lineage>
        <taxon>Bacteria</taxon>
        <taxon>Bacillati</taxon>
        <taxon>Bacillota</taxon>
        <taxon>Bacilli</taxon>
        <taxon>Lactobacillales</taxon>
        <taxon>Streptococcaceae</taxon>
        <taxon>Pseudolactococcus</taxon>
    </lineage>
</organism>
<keyword evidence="1" id="KW-0175">Coiled coil</keyword>
<accession>A0A7V8MZY2</accession>
<evidence type="ECO:0000313" key="3">
    <source>
        <dbReference type="Proteomes" id="UP000530186"/>
    </source>
</evidence>
<feature type="coiled-coil region" evidence="1">
    <location>
        <begin position="284"/>
        <end position="311"/>
    </location>
</feature>
<feature type="coiled-coil region" evidence="1">
    <location>
        <begin position="223"/>
        <end position="250"/>
    </location>
</feature>
<dbReference type="GeneID" id="303194439"/>
<dbReference type="AlphaFoldDB" id="A0A7V8MZY2"/>
<gene>
    <name evidence="2" type="ORF">HZR21_02815</name>
</gene>
<keyword evidence="3" id="KW-1185">Reference proteome</keyword>
<protein>
    <submittedName>
        <fullName evidence="2">Uncharacterized protein</fullName>
    </submittedName>
</protein>
<proteinExistence type="predicted"/>
<evidence type="ECO:0000256" key="1">
    <source>
        <dbReference type="SAM" id="Coils"/>
    </source>
</evidence>
<comment type="caution">
    <text evidence="2">The sequence shown here is derived from an EMBL/GenBank/DDBJ whole genome shotgun (WGS) entry which is preliminary data.</text>
</comment>
<evidence type="ECO:0000313" key="2">
    <source>
        <dbReference type="EMBL" id="MBA0016086.1"/>
    </source>
</evidence>
<sequence>MRKKNKKGIVALTILVLIFVAYGIRINSNTDASSNQSKTEKLSSADIQAKADEKAAKAYEPTQEIKAITEKIGFTKKGRVLFYASDPQLLDAENFNEEVPDSTDSRTILGYYDHRQIYLYNIQNQDLSGIVEVTSAHETLHAVWDRLSSSERQELTKLLEAEYAKVKTDKSEEMLADYAKFEIGQRDNELHSYLGTEYRHLSPELEKHYAKYFEDRDKIVTMFESYESKFDALDKQSEQLSAELTALKAQIDTDMPQYDTDLANLNDEIEAFNVRAENYYYTSEADFYADRNALEQRAAELEARQTQININIDHYNTKAAELNQIALKASEFNKSINSKATDPSQPAKKAE</sequence>